<protein>
    <submittedName>
        <fullName evidence="2">Uncharacterized protein</fullName>
    </submittedName>
</protein>
<accession>W9XAW8</accession>
<name>W9XAW8_9EURO</name>
<keyword evidence="1" id="KW-0812">Transmembrane</keyword>
<keyword evidence="1" id="KW-0472">Membrane</keyword>
<gene>
    <name evidence="2" type="ORF">A1O5_02365</name>
</gene>
<comment type="caution">
    <text evidence="2">The sequence shown here is derived from an EMBL/GenBank/DDBJ whole genome shotgun (WGS) entry which is preliminary data.</text>
</comment>
<dbReference type="OrthoDB" id="443402at2759"/>
<dbReference type="STRING" id="1182543.W9XAW8"/>
<feature type="transmembrane region" description="Helical" evidence="1">
    <location>
        <begin position="231"/>
        <end position="251"/>
    </location>
</feature>
<dbReference type="Proteomes" id="UP000019471">
    <property type="component" value="Unassembled WGS sequence"/>
</dbReference>
<organism evidence="2 3">
    <name type="scientific">Cladophialophora psammophila CBS 110553</name>
    <dbReference type="NCBI Taxonomy" id="1182543"/>
    <lineage>
        <taxon>Eukaryota</taxon>
        <taxon>Fungi</taxon>
        <taxon>Dikarya</taxon>
        <taxon>Ascomycota</taxon>
        <taxon>Pezizomycotina</taxon>
        <taxon>Eurotiomycetes</taxon>
        <taxon>Chaetothyriomycetidae</taxon>
        <taxon>Chaetothyriales</taxon>
        <taxon>Herpotrichiellaceae</taxon>
        <taxon>Cladophialophora</taxon>
    </lineage>
</organism>
<dbReference type="HOGENOM" id="CLU_997499_0_0_1"/>
<feature type="transmembrane region" description="Helical" evidence="1">
    <location>
        <begin position="202"/>
        <end position="219"/>
    </location>
</feature>
<dbReference type="GeneID" id="19187098"/>
<dbReference type="RefSeq" id="XP_007741171.1">
    <property type="nucleotide sequence ID" value="XM_007742981.1"/>
</dbReference>
<evidence type="ECO:0000256" key="1">
    <source>
        <dbReference type="SAM" id="Phobius"/>
    </source>
</evidence>
<sequence>MSPGRDPNAISSGNPLQQHAVQIRVSNNDLLLVLGVKGKKRCLDIDQIDFKKKRIENDGQLVAQITNAYQSKRGWLRLWFSVYQFRFCSFRKFLKYRAERISSIQDGVPEHNPDYEYKNGSQTPPIERPPISQEEFEDSLYPCATPCNLWFWPWHECIGPLTQQRMYERLPKKKNFWDVKGANYSEAWGLESRYKASFIHMLAYHLLMVVGPFGFWGWWQSRHLDDMQGAAVPLTIVLALMSMFWSSIGLLRLPGEGTYQGPTAMSYVQSNLVLQRPSV</sequence>
<keyword evidence="3" id="KW-1185">Reference proteome</keyword>
<dbReference type="AlphaFoldDB" id="W9XAW8"/>
<evidence type="ECO:0000313" key="2">
    <source>
        <dbReference type="EMBL" id="EXJ74071.1"/>
    </source>
</evidence>
<proteinExistence type="predicted"/>
<dbReference type="EMBL" id="AMGX01000003">
    <property type="protein sequence ID" value="EXJ74071.1"/>
    <property type="molecule type" value="Genomic_DNA"/>
</dbReference>
<evidence type="ECO:0000313" key="3">
    <source>
        <dbReference type="Proteomes" id="UP000019471"/>
    </source>
</evidence>
<keyword evidence="1" id="KW-1133">Transmembrane helix</keyword>
<reference evidence="2 3" key="1">
    <citation type="submission" date="2013-03" db="EMBL/GenBank/DDBJ databases">
        <title>The Genome Sequence of Cladophialophora psammophila CBS 110553.</title>
        <authorList>
            <consortium name="The Broad Institute Genomics Platform"/>
            <person name="Cuomo C."/>
            <person name="de Hoog S."/>
            <person name="Gorbushina A."/>
            <person name="Walker B."/>
            <person name="Young S.K."/>
            <person name="Zeng Q."/>
            <person name="Gargeya S."/>
            <person name="Fitzgerald M."/>
            <person name="Haas B."/>
            <person name="Abouelleil A."/>
            <person name="Allen A.W."/>
            <person name="Alvarado L."/>
            <person name="Arachchi H.M."/>
            <person name="Berlin A.M."/>
            <person name="Chapman S.B."/>
            <person name="Gainer-Dewar J."/>
            <person name="Goldberg J."/>
            <person name="Griggs A."/>
            <person name="Gujja S."/>
            <person name="Hansen M."/>
            <person name="Howarth C."/>
            <person name="Imamovic A."/>
            <person name="Ireland A."/>
            <person name="Larimer J."/>
            <person name="McCowan C."/>
            <person name="Murphy C."/>
            <person name="Pearson M."/>
            <person name="Poon T.W."/>
            <person name="Priest M."/>
            <person name="Roberts A."/>
            <person name="Saif S."/>
            <person name="Shea T."/>
            <person name="Sisk P."/>
            <person name="Sykes S."/>
            <person name="Wortman J."/>
            <person name="Nusbaum C."/>
            <person name="Birren B."/>
        </authorList>
    </citation>
    <scope>NUCLEOTIDE SEQUENCE [LARGE SCALE GENOMIC DNA]</scope>
    <source>
        <strain evidence="2 3">CBS 110553</strain>
    </source>
</reference>
<dbReference type="eggNOG" id="ENOG502SA3X">
    <property type="taxonomic scope" value="Eukaryota"/>
</dbReference>